<dbReference type="Pfam" id="PF01381">
    <property type="entry name" value="HTH_3"/>
    <property type="match status" value="1"/>
</dbReference>
<dbReference type="CDD" id="cd00093">
    <property type="entry name" value="HTH_XRE"/>
    <property type="match status" value="1"/>
</dbReference>
<dbReference type="EMBL" id="FOYM01000014">
    <property type="protein sequence ID" value="SFR07223.1"/>
    <property type="molecule type" value="Genomic_DNA"/>
</dbReference>
<evidence type="ECO:0000256" key="1">
    <source>
        <dbReference type="ARBA" id="ARBA00023125"/>
    </source>
</evidence>
<dbReference type="Proteomes" id="UP000199584">
    <property type="component" value="Unassembled WGS sequence"/>
</dbReference>
<gene>
    <name evidence="3" type="ORF">SAMN05660706_11464</name>
</gene>
<keyword evidence="1 3" id="KW-0238">DNA-binding</keyword>
<dbReference type="InterPro" id="IPR001387">
    <property type="entry name" value="Cro/C1-type_HTH"/>
</dbReference>
<proteinExistence type="predicted"/>
<evidence type="ECO:0000313" key="3">
    <source>
        <dbReference type="EMBL" id="SFR07223.1"/>
    </source>
</evidence>
<evidence type="ECO:0000259" key="2">
    <source>
        <dbReference type="PROSITE" id="PS50943"/>
    </source>
</evidence>
<accession>A0A1I6DNY9</accession>
<dbReference type="STRING" id="39060.SAMN05660706_11464"/>
<sequence length="107" mass="12236">MKIIVGKNIKHFRILRGFSQKEAALLAGITSSYWGYLERGKKNPSIELIEKIADVLGIEVHLLFIDSQNKKLPAELMQSLYIIKGMEAKHLQFISTILKAYIKIHKN</sequence>
<dbReference type="AlphaFoldDB" id="A0A1I6DNY9"/>
<dbReference type="OrthoDB" id="371153at2"/>
<dbReference type="SUPFAM" id="SSF47413">
    <property type="entry name" value="lambda repressor-like DNA-binding domains"/>
    <property type="match status" value="1"/>
</dbReference>
<dbReference type="PANTHER" id="PTHR46797">
    <property type="entry name" value="HTH-TYPE TRANSCRIPTIONAL REGULATOR"/>
    <property type="match status" value="1"/>
</dbReference>
<dbReference type="GO" id="GO:0003700">
    <property type="term" value="F:DNA-binding transcription factor activity"/>
    <property type="evidence" value="ECO:0007669"/>
    <property type="project" value="TreeGrafter"/>
</dbReference>
<protein>
    <submittedName>
        <fullName evidence="3">DNA-binding transcriptional regulator, XRE-family HTH domain</fullName>
    </submittedName>
</protein>
<dbReference type="PROSITE" id="PS50943">
    <property type="entry name" value="HTH_CROC1"/>
    <property type="match status" value="1"/>
</dbReference>
<dbReference type="SMART" id="SM00530">
    <property type="entry name" value="HTH_XRE"/>
    <property type="match status" value="1"/>
</dbReference>
<dbReference type="InterPro" id="IPR010982">
    <property type="entry name" value="Lambda_DNA-bd_dom_sf"/>
</dbReference>
<organism evidence="3 4">
    <name type="scientific">Desulfoscipio geothermicus DSM 3669</name>
    <dbReference type="NCBI Taxonomy" id="1121426"/>
    <lineage>
        <taxon>Bacteria</taxon>
        <taxon>Bacillati</taxon>
        <taxon>Bacillota</taxon>
        <taxon>Clostridia</taxon>
        <taxon>Eubacteriales</taxon>
        <taxon>Desulfallaceae</taxon>
        <taxon>Desulfoscipio</taxon>
    </lineage>
</organism>
<dbReference type="PANTHER" id="PTHR46797:SF1">
    <property type="entry name" value="METHYLPHOSPHONATE SYNTHASE"/>
    <property type="match status" value="1"/>
</dbReference>
<reference evidence="4" key="1">
    <citation type="submission" date="2016-10" db="EMBL/GenBank/DDBJ databases">
        <authorList>
            <person name="Varghese N."/>
            <person name="Submissions S."/>
        </authorList>
    </citation>
    <scope>NUCLEOTIDE SEQUENCE [LARGE SCALE GENOMIC DNA]</scope>
    <source>
        <strain evidence="4">DSM 3669</strain>
    </source>
</reference>
<feature type="domain" description="HTH cro/C1-type" evidence="2">
    <location>
        <begin position="9"/>
        <end position="63"/>
    </location>
</feature>
<name>A0A1I6DNY9_9FIRM</name>
<evidence type="ECO:0000313" key="4">
    <source>
        <dbReference type="Proteomes" id="UP000199584"/>
    </source>
</evidence>
<dbReference type="RefSeq" id="WP_092483521.1">
    <property type="nucleotide sequence ID" value="NZ_FOYM01000014.1"/>
</dbReference>
<dbReference type="Gene3D" id="1.10.260.40">
    <property type="entry name" value="lambda repressor-like DNA-binding domains"/>
    <property type="match status" value="1"/>
</dbReference>
<dbReference type="GO" id="GO:0003677">
    <property type="term" value="F:DNA binding"/>
    <property type="evidence" value="ECO:0007669"/>
    <property type="project" value="UniProtKB-KW"/>
</dbReference>
<dbReference type="GO" id="GO:0005829">
    <property type="term" value="C:cytosol"/>
    <property type="evidence" value="ECO:0007669"/>
    <property type="project" value="TreeGrafter"/>
</dbReference>
<dbReference type="InterPro" id="IPR050807">
    <property type="entry name" value="TransReg_Diox_bact_type"/>
</dbReference>
<keyword evidence="4" id="KW-1185">Reference proteome</keyword>